<dbReference type="GO" id="GO:0030162">
    <property type="term" value="P:regulation of proteolysis"/>
    <property type="evidence" value="ECO:0007669"/>
    <property type="project" value="TreeGrafter"/>
</dbReference>
<dbReference type="GO" id="GO:0005543">
    <property type="term" value="F:phospholipid binding"/>
    <property type="evidence" value="ECO:0007669"/>
    <property type="project" value="TreeGrafter"/>
</dbReference>
<dbReference type="KEGG" id="clup:CLUP02_08008"/>
<feature type="compositionally biased region" description="Low complexity" evidence="1">
    <location>
        <begin position="288"/>
        <end position="302"/>
    </location>
</feature>
<feature type="region of interest" description="Disordered" evidence="1">
    <location>
        <begin position="220"/>
        <end position="271"/>
    </location>
</feature>
<keyword evidence="4" id="KW-1185">Reference proteome</keyword>
<accession>A0A9Q8WH86</accession>
<dbReference type="GO" id="GO:0030414">
    <property type="term" value="F:peptidase inhibitor activity"/>
    <property type="evidence" value="ECO:0007669"/>
    <property type="project" value="TreeGrafter"/>
</dbReference>
<name>A0A9Q8WH86_9PEZI</name>
<keyword evidence="2" id="KW-1133">Transmembrane helix</keyword>
<evidence type="ECO:0000256" key="1">
    <source>
        <dbReference type="SAM" id="MobiDB-lite"/>
    </source>
</evidence>
<evidence type="ECO:0000313" key="3">
    <source>
        <dbReference type="EMBL" id="UQC82520.1"/>
    </source>
</evidence>
<feature type="transmembrane region" description="Helical" evidence="2">
    <location>
        <begin position="315"/>
        <end position="335"/>
    </location>
</feature>
<dbReference type="GeneID" id="73342010"/>
<feature type="compositionally biased region" description="Pro residues" evidence="1">
    <location>
        <begin position="247"/>
        <end position="259"/>
    </location>
</feature>
<keyword evidence="2" id="KW-0812">Transmembrane</keyword>
<dbReference type="Pfam" id="PF01161">
    <property type="entry name" value="PBP"/>
    <property type="match status" value="1"/>
</dbReference>
<dbReference type="GO" id="GO:0046578">
    <property type="term" value="P:regulation of Ras protein signal transduction"/>
    <property type="evidence" value="ECO:0007669"/>
    <property type="project" value="TreeGrafter"/>
</dbReference>
<sequence length="336" mass="34509">MFPHPRMTPKVYLRRKEYFLIMLSKAIAVLAAATLTSAATPMGFMPQSNTPLIVSYGGISALDGVNLPRDSSQTQPTIATEQQLKGQYAVIMVDIDVPTNQPPKTGTLLHWMQTGLMSADTPTTLNTTAGPKKVFLMQNKMNAAALAPYIGPNPPAREPLSHRYTFVAVDHTMITQQGLMALSGAAQSRRDFNVMNGLMAAGLSDKVVAGNFFRVTNAGPVGAGQGTGGGGSRGNSTGGGGGTMQPKPMPMPAPAPPAGTPTTPGGGGMPGMPNMPGMSMAPGMTMPMPGMPGASAPPIGGAQPSNPARASGLSLAPGLGLMTMGLCLIGSLFVFM</sequence>
<evidence type="ECO:0008006" key="5">
    <source>
        <dbReference type="Google" id="ProtNLM"/>
    </source>
</evidence>
<evidence type="ECO:0000313" key="4">
    <source>
        <dbReference type="Proteomes" id="UP000830671"/>
    </source>
</evidence>
<protein>
    <recommendedName>
        <fullName evidence="5">Phosphatidylethanolamine-binding protein</fullName>
    </recommendedName>
</protein>
<evidence type="ECO:0000256" key="2">
    <source>
        <dbReference type="SAM" id="Phobius"/>
    </source>
</evidence>
<dbReference type="AlphaFoldDB" id="A0A9Q8WH86"/>
<dbReference type="Proteomes" id="UP000830671">
    <property type="component" value="Chromosome 4"/>
</dbReference>
<dbReference type="RefSeq" id="XP_049144143.1">
    <property type="nucleotide sequence ID" value="XM_049287000.1"/>
</dbReference>
<feature type="compositionally biased region" description="Gly residues" evidence="1">
    <location>
        <begin position="221"/>
        <end position="243"/>
    </location>
</feature>
<dbReference type="Gene3D" id="3.90.280.10">
    <property type="entry name" value="PEBP-like"/>
    <property type="match status" value="1"/>
</dbReference>
<dbReference type="InterPro" id="IPR008914">
    <property type="entry name" value="PEBP"/>
</dbReference>
<feature type="region of interest" description="Disordered" evidence="1">
    <location>
        <begin position="288"/>
        <end position="311"/>
    </location>
</feature>
<dbReference type="InterPro" id="IPR035810">
    <property type="entry name" value="PEBP_euk"/>
</dbReference>
<dbReference type="PANTHER" id="PTHR11362">
    <property type="entry name" value="PHOSPHATIDYLETHANOLAMINE-BINDING PROTEIN"/>
    <property type="match status" value="1"/>
</dbReference>
<dbReference type="EMBL" id="CP019476">
    <property type="protein sequence ID" value="UQC82520.1"/>
    <property type="molecule type" value="Genomic_DNA"/>
</dbReference>
<reference evidence="3" key="1">
    <citation type="journal article" date="2021" name="Mol. Plant Microbe Interact.">
        <title>Complete Genome Sequence of the Plant-Pathogenic Fungus Colletotrichum lupini.</title>
        <authorList>
            <person name="Baroncelli R."/>
            <person name="Pensec F."/>
            <person name="Da Lio D."/>
            <person name="Boufleur T."/>
            <person name="Vicente I."/>
            <person name="Sarrocco S."/>
            <person name="Picot A."/>
            <person name="Baraldi E."/>
            <person name="Sukno S."/>
            <person name="Thon M."/>
            <person name="Le Floch G."/>
        </authorList>
    </citation>
    <scope>NUCLEOTIDE SEQUENCE</scope>
    <source>
        <strain evidence="3">IMI 504893</strain>
    </source>
</reference>
<proteinExistence type="predicted"/>
<organism evidence="3 4">
    <name type="scientific">Colletotrichum lupini</name>
    <dbReference type="NCBI Taxonomy" id="145971"/>
    <lineage>
        <taxon>Eukaryota</taxon>
        <taxon>Fungi</taxon>
        <taxon>Dikarya</taxon>
        <taxon>Ascomycota</taxon>
        <taxon>Pezizomycotina</taxon>
        <taxon>Sordariomycetes</taxon>
        <taxon>Hypocreomycetidae</taxon>
        <taxon>Glomerellales</taxon>
        <taxon>Glomerellaceae</taxon>
        <taxon>Colletotrichum</taxon>
        <taxon>Colletotrichum acutatum species complex</taxon>
    </lineage>
</organism>
<gene>
    <name evidence="3" type="ORF">CLUP02_08008</name>
</gene>
<dbReference type="PANTHER" id="PTHR11362:SF141">
    <property type="entry name" value="PHOSPHATIDYLETHANOLAMINE-BINDING PROTEIN"/>
    <property type="match status" value="1"/>
</dbReference>
<dbReference type="SUPFAM" id="SSF49777">
    <property type="entry name" value="PEBP-like"/>
    <property type="match status" value="1"/>
</dbReference>
<keyword evidence="2" id="KW-0472">Membrane</keyword>
<dbReference type="CDD" id="cd00866">
    <property type="entry name" value="PEBP_euk"/>
    <property type="match status" value="1"/>
</dbReference>
<dbReference type="InterPro" id="IPR036610">
    <property type="entry name" value="PEBP-like_sf"/>
</dbReference>